<accession>G9WQV5</accession>
<feature type="transmembrane region" description="Helical" evidence="1">
    <location>
        <begin position="74"/>
        <end position="92"/>
    </location>
</feature>
<keyword evidence="1" id="KW-0472">Membrane</keyword>
<keyword evidence="1" id="KW-0812">Transmembrane</keyword>
<dbReference type="RefSeq" id="WP_009535577.1">
    <property type="nucleotide sequence ID" value="NZ_KE148312.1"/>
</dbReference>
<keyword evidence="1" id="KW-1133">Transmembrane helix</keyword>
<reference evidence="2" key="2">
    <citation type="submission" date="2013-03" db="EMBL/GenBank/DDBJ databases">
        <title>The Genome Sequence of Oribacterium sp. ACB1.</title>
        <authorList>
            <consortium name="The Broad Institute Genomics Platform"/>
            <consortium name="The Broad Institute Genome Sequencing Center for Infectious Disease"/>
            <person name="Earl A."/>
            <person name="Ward D."/>
            <person name="Feldgarden M."/>
            <person name="Gevers D."/>
            <person name="Sizova M."/>
            <person name="Hazen A."/>
            <person name="Epstein S."/>
            <person name="Walker B."/>
            <person name="Young S."/>
            <person name="Zeng Q."/>
            <person name="Gargeya S."/>
            <person name="Fitzgerald M."/>
            <person name="Haas B."/>
            <person name="Abouelleil A."/>
            <person name="Allen A.W."/>
            <person name="Alvarado L."/>
            <person name="Arachchi H.M."/>
            <person name="Berlin A.M."/>
            <person name="Chapman S.B."/>
            <person name="Gainer-Dewar J."/>
            <person name="Goldberg J."/>
            <person name="Griggs A."/>
            <person name="Gujja S."/>
            <person name="Hansen M."/>
            <person name="Howarth C."/>
            <person name="Imamovic A."/>
            <person name="Ireland A."/>
            <person name="Larimer J."/>
            <person name="McCowan C."/>
            <person name="Murphy C."/>
            <person name="Pearson M."/>
            <person name="Poon T.W."/>
            <person name="Priest M."/>
            <person name="Roberts A."/>
            <person name="Saif S."/>
            <person name="Shea T."/>
            <person name="Sisk P."/>
            <person name="Sykes S."/>
            <person name="Wortman J."/>
            <person name="Nusbaum C."/>
            <person name="Birren B."/>
        </authorList>
    </citation>
    <scope>NUCLEOTIDE SEQUENCE [LARGE SCALE GENOMIC DNA]</scope>
    <source>
        <strain evidence="2">ACB1</strain>
    </source>
</reference>
<feature type="transmembrane region" description="Helical" evidence="1">
    <location>
        <begin position="7"/>
        <end position="27"/>
    </location>
</feature>
<dbReference type="STRING" id="796943.HMPREF9625_01738"/>
<evidence type="ECO:0000313" key="2">
    <source>
        <dbReference type="EMBL" id="EHL09765.1"/>
    </source>
</evidence>
<dbReference type="EMBL" id="AFZC02000002">
    <property type="protein sequence ID" value="EHL09765.1"/>
    <property type="molecule type" value="Genomic_DNA"/>
</dbReference>
<comment type="caution">
    <text evidence="2">The sequence shown here is derived from an EMBL/GenBank/DDBJ whole genome shotgun (WGS) entry which is preliminary data.</text>
</comment>
<reference evidence="2" key="1">
    <citation type="submission" date="2011-08" db="EMBL/GenBank/DDBJ databases">
        <authorList>
            <consortium name="The Broad Institute Genome Sequencing Platform"/>
            <person name="Earl A."/>
            <person name="Ward D."/>
            <person name="Feldgarden M."/>
            <person name="Gevers D."/>
            <person name="Sizova M."/>
            <person name="Hazen A."/>
            <person name="Epstein S."/>
            <person name="Young S.K."/>
            <person name="Zeng Q."/>
            <person name="Gargeya S."/>
            <person name="Fitzgerald M."/>
            <person name="Haas B."/>
            <person name="Abouelleil A."/>
            <person name="Alvarado L."/>
            <person name="Arachchi H.M."/>
            <person name="Berlin A."/>
            <person name="Brown A."/>
            <person name="Chapman S.B."/>
            <person name="Chen Z."/>
            <person name="Dunbar C."/>
            <person name="Freedman E."/>
            <person name="Gearin G."/>
            <person name="Gellesch M."/>
            <person name="Goldberg J."/>
            <person name="Griggs A."/>
            <person name="Gujja S."/>
            <person name="Heiman D."/>
            <person name="Howarth C."/>
            <person name="Larson L."/>
            <person name="Lui A."/>
            <person name="MacDonald P.J.P."/>
            <person name="Montmayeur A."/>
            <person name="Murphy C."/>
            <person name="Neiman D."/>
            <person name="Pearson M."/>
            <person name="Priest M."/>
            <person name="Roberts A."/>
            <person name="Saif S."/>
            <person name="Shea T."/>
            <person name="Shenoy N."/>
            <person name="Sisk P."/>
            <person name="Stolte C."/>
            <person name="Sykes S."/>
            <person name="Wortman J."/>
            <person name="Nusbaum C."/>
            <person name="Birren B."/>
        </authorList>
    </citation>
    <scope>NUCLEOTIDE SEQUENCE</scope>
    <source>
        <strain evidence="2">ACB1</strain>
    </source>
</reference>
<organism evidence="2 3">
    <name type="scientific">Oribacterium parvum ACB1</name>
    <dbReference type="NCBI Taxonomy" id="796943"/>
    <lineage>
        <taxon>Bacteria</taxon>
        <taxon>Bacillati</taxon>
        <taxon>Bacillota</taxon>
        <taxon>Clostridia</taxon>
        <taxon>Lachnospirales</taxon>
        <taxon>Lachnospiraceae</taxon>
        <taxon>Oribacterium</taxon>
    </lineage>
</organism>
<feature type="transmembrane region" description="Helical" evidence="1">
    <location>
        <begin position="43"/>
        <end position="62"/>
    </location>
</feature>
<dbReference type="PATRIC" id="fig|796943.3.peg.2213"/>
<dbReference type="InterPro" id="IPR010718">
    <property type="entry name" value="DUF1294"/>
</dbReference>
<protein>
    <recommendedName>
        <fullName evidence="4">DUF1294 domain-containing protein</fullName>
    </recommendedName>
</protein>
<name>G9WQV5_9FIRM</name>
<evidence type="ECO:0008006" key="4">
    <source>
        <dbReference type="Google" id="ProtNLM"/>
    </source>
</evidence>
<dbReference type="Proteomes" id="UP000018461">
    <property type="component" value="Unassembled WGS sequence"/>
</dbReference>
<dbReference type="AlphaFoldDB" id="G9WQV5"/>
<gene>
    <name evidence="2" type="ORF">HMPREF9625_01738</name>
</gene>
<dbReference type="HOGENOM" id="CLU_091970_3_2_9"/>
<sequence length="95" mass="10965">MISGMDISVGGLYFIVINLLTFLLYGLDKYKAIRQEWRIPERALLLMAFVGGAFGALSAMRIFRHKTRKGRFKLMIPLFCLLWGYVIVHKVLEID</sequence>
<dbReference type="Pfam" id="PF06961">
    <property type="entry name" value="DUF1294"/>
    <property type="match status" value="1"/>
</dbReference>
<evidence type="ECO:0000313" key="3">
    <source>
        <dbReference type="Proteomes" id="UP000018461"/>
    </source>
</evidence>
<proteinExistence type="predicted"/>
<keyword evidence="3" id="KW-1185">Reference proteome</keyword>
<evidence type="ECO:0000256" key="1">
    <source>
        <dbReference type="SAM" id="Phobius"/>
    </source>
</evidence>